<gene>
    <name evidence="1" type="ORF">A2886_01400</name>
</gene>
<evidence type="ECO:0000313" key="1">
    <source>
        <dbReference type="EMBL" id="OGC47896.1"/>
    </source>
</evidence>
<organism evidence="1 2">
    <name type="scientific">candidate division WWE3 bacterium RIFCSPHIGHO2_01_FULL_42_13</name>
    <dbReference type="NCBI Taxonomy" id="1802617"/>
    <lineage>
        <taxon>Bacteria</taxon>
        <taxon>Katanobacteria</taxon>
    </lineage>
</organism>
<proteinExistence type="predicted"/>
<reference evidence="1 2" key="1">
    <citation type="journal article" date="2016" name="Nat. Commun.">
        <title>Thousands of microbial genomes shed light on interconnected biogeochemical processes in an aquifer system.</title>
        <authorList>
            <person name="Anantharaman K."/>
            <person name="Brown C.T."/>
            <person name="Hug L.A."/>
            <person name="Sharon I."/>
            <person name="Castelle C.J."/>
            <person name="Probst A.J."/>
            <person name="Thomas B.C."/>
            <person name="Singh A."/>
            <person name="Wilkins M.J."/>
            <person name="Karaoz U."/>
            <person name="Brodie E.L."/>
            <person name="Williams K.H."/>
            <person name="Hubbard S.S."/>
            <person name="Banfield J.F."/>
        </authorList>
    </citation>
    <scope>NUCLEOTIDE SEQUENCE [LARGE SCALE GENOMIC DNA]</scope>
</reference>
<comment type="caution">
    <text evidence="1">The sequence shown here is derived from an EMBL/GenBank/DDBJ whole genome shotgun (WGS) entry which is preliminary data.</text>
</comment>
<accession>A0A1F4USK6</accession>
<dbReference type="AlphaFoldDB" id="A0A1F4USK6"/>
<evidence type="ECO:0008006" key="3">
    <source>
        <dbReference type="Google" id="ProtNLM"/>
    </source>
</evidence>
<evidence type="ECO:0000313" key="2">
    <source>
        <dbReference type="Proteomes" id="UP000176608"/>
    </source>
</evidence>
<dbReference type="STRING" id="1802617.A2886_01400"/>
<sequence length="90" mass="10075">MAKVLKASFEKNCIGCELCVLEVQRQLGKVGLEGSPIRIFRKEKSADKLSFSVDIDPSVNELDIEKVHNICPALVFTLEDSEEEKHELVS</sequence>
<protein>
    <recommendedName>
        <fullName evidence="3">4Fe-4S ferredoxin-type domain-containing protein</fullName>
    </recommendedName>
</protein>
<dbReference type="Proteomes" id="UP000176608">
    <property type="component" value="Unassembled WGS sequence"/>
</dbReference>
<dbReference type="EMBL" id="MEVA01000001">
    <property type="protein sequence ID" value="OGC47896.1"/>
    <property type="molecule type" value="Genomic_DNA"/>
</dbReference>
<name>A0A1F4USK6_UNCKA</name>